<organism evidence="2 3">
    <name type="scientific">Archangium gephyra</name>
    <dbReference type="NCBI Taxonomy" id="48"/>
    <lineage>
        <taxon>Bacteria</taxon>
        <taxon>Pseudomonadati</taxon>
        <taxon>Myxococcota</taxon>
        <taxon>Myxococcia</taxon>
        <taxon>Myxococcales</taxon>
        <taxon>Cystobacterineae</taxon>
        <taxon>Archangiaceae</taxon>
        <taxon>Archangium</taxon>
    </lineage>
</organism>
<protein>
    <submittedName>
        <fullName evidence="2">Uncharacterized protein</fullName>
    </submittedName>
</protein>
<evidence type="ECO:0000313" key="2">
    <source>
        <dbReference type="EMBL" id="PZR05965.1"/>
    </source>
</evidence>
<dbReference type="Proteomes" id="UP000249061">
    <property type="component" value="Unassembled WGS sequence"/>
</dbReference>
<keyword evidence="1" id="KW-0732">Signal</keyword>
<proteinExistence type="predicted"/>
<dbReference type="AlphaFoldDB" id="A0A2W5T3I6"/>
<dbReference type="EMBL" id="QFQP01000041">
    <property type="protein sequence ID" value="PZR05965.1"/>
    <property type="molecule type" value="Genomic_DNA"/>
</dbReference>
<gene>
    <name evidence="2" type="ORF">DI536_31385</name>
</gene>
<reference evidence="2 3" key="1">
    <citation type="submission" date="2017-08" db="EMBL/GenBank/DDBJ databases">
        <title>Infants hospitalized years apart are colonized by the same room-sourced microbial strains.</title>
        <authorList>
            <person name="Brooks B."/>
            <person name="Olm M.R."/>
            <person name="Firek B.A."/>
            <person name="Baker R."/>
            <person name="Thomas B.C."/>
            <person name="Morowitz M.J."/>
            <person name="Banfield J.F."/>
        </authorList>
    </citation>
    <scope>NUCLEOTIDE SEQUENCE [LARGE SCALE GENOMIC DNA]</scope>
    <source>
        <strain evidence="2">S2_003_000_R2_14</strain>
    </source>
</reference>
<accession>A0A2W5T3I6</accession>
<evidence type="ECO:0000313" key="3">
    <source>
        <dbReference type="Proteomes" id="UP000249061"/>
    </source>
</evidence>
<feature type="chain" id="PRO_5015889581" evidence="1">
    <location>
        <begin position="18"/>
        <end position="296"/>
    </location>
</feature>
<evidence type="ECO:0000256" key="1">
    <source>
        <dbReference type="SAM" id="SignalP"/>
    </source>
</evidence>
<comment type="caution">
    <text evidence="2">The sequence shown here is derived from an EMBL/GenBank/DDBJ whole genome shotgun (WGS) entry which is preliminary data.</text>
</comment>
<name>A0A2W5T3I6_9BACT</name>
<sequence length="296" mass="32419">MLRRLAFISFMATTAFALDKQGSAHGGAVGGNDTSFNFSGALMAGVSLYNPSYAARPDNTGLALFRYAAHFDVDLIGRYLSVPLDVSFFTDATRMGGEVLLPTEFDFIGGITSTFAAGPGDLELGTRVEHDRPIDKGTFTQTYVDARARYLMSFGSLFPKLKDALKNGDVSGWATLGGFVFNPTYAARPDNSGLALFRYALHGEVSTFDDLLSLGLDATMFTDRTAPVWAAPSELDFTVELIFHWRSLEAHLAYERDMPLDRPGFVQQFVYLLAAWSFDLRGITSAFTDRHPVPSP</sequence>
<feature type="signal peptide" evidence="1">
    <location>
        <begin position="1"/>
        <end position="17"/>
    </location>
</feature>